<protein>
    <submittedName>
        <fullName evidence="4">ABC transporter</fullName>
    </submittedName>
</protein>
<evidence type="ECO:0000256" key="1">
    <source>
        <dbReference type="ARBA" id="ARBA00005417"/>
    </source>
</evidence>
<comment type="similarity">
    <text evidence="1">Belongs to the ABC transporter superfamily.</text>
</comment>
<dbReference type="PANTHER" id="PTHR42798">
    <property type="entry name" value="LIPOPROTEIN-RELEASING SYSTEM ATP-BINDING PROTEIN LOLD"/>
    <property type="match status" value="1"/>
</dbReference>
<feature type="region of interest" description="Disordered" evidence="2">
    <location>
        <begin position="1"/>
        <end position="21"/>
    </location>
</feature>
<evidence type="ECO:0000313" key="5">
    <source>
        <dbReference type="Proteomes" id="UP000199800"/>
    </source>
</evidence>
<dbReference type="Pfam" id="PF00005">
    <property type="entry name" value="ABC_tran"/>
    <property type="match status" value="1"/>
</dbReference>
<dbReference type="PANTHER" id="PTHR42798:SF7">
    <property type="entry name" value="ALPHA-D-RIBOSE 1-METHYLPHOSPHONATE 5-TRIPHOSPHATE SYNTHASE SUBUNIT PHNL"/>
    <property type="match status" value="1"/>
</dbReference>
<dbReference type="InterPro" id="IPR027417">
    <property type="entry name" value="P-loop_NTPase"/>
</dbReference>
<dbReference type="PROSITE" id="PS50893">
    <property type="entry name" value="ABC_TRANSPORTER_2"/>
    <property type="match status" value="1"/>
</dbReference>
<dbReference type="OrthoDB" id="9804819at2"/>
<evidence type="ECO:0000259" key="3">
    <source>
        <dbReference type="PROSITE" id="PS50893"/>
    </source>
</evidence>
<dbReference type="SUPFAM" id="SSF52540">
    <property type="entry name" value="P-loop containing nucleoside triphosphate hydrolases"/>
    <property type="match status" value="1"/>
</dbReference>
<dbReference type="STRING" id="29364.SAMN04487772_104153"/>
<dbReference type="EMBL" id="FOHN01000004">
    <property type="protein sequence ID" value="SES86390.1"/>
    <property type="molecule type" value="Genomic_DNA"/>
</dbReference>
<dbReference type="GO" id="GO:0005524">
    <property type="term" value="F:ATP binding"/>
    <property type="evidence" value="ECO:0007669"/>
    <property type="project" value="InterPro"/>
</dbReference>
<name>A0A1H9ZX80_9FIRM</name>
<dbReference type="RefSeq" id="WP_092476729.1">
    <property type="nucleotide sequence ID" value="NZ_FOHN01000004.1"/>
</dbReference>
<keyword evidence="5" id="KW-1185">Reference proteome</keyword>
<reference evidence="4 5" key="1">
    <citation type="submission" date="2016-10" db="EMBL/GenBank/DDBJ databases">
        <authorList>
            <person name="de Groot N.N."/>
        </authorList>
    </citation>
    <scope>NUCLEOTIDE SEQUENCE [LARGE SCALE GENOMIC DNA]</scope>
    <source>
        <strain evidence="4 5">DSM 1801</strain>
    </source>
</reference>
<feature type="domain" description="ABC transporter" evidence="3">
    <location>
        <begin position="4"/>
        <end position="233"/>
    </location>
</feature>
<gene>
    <name evidence="4" type="ORF">SAMN04487772_104153</name>
</gene>
<evidence type="ECO:0000313" key="4">
    <source>
        <dbReference type="EMBL" id="SES86390.1"/>
    </source>
</evidence>
<dbReference type="AlphaFoldDB" id="A0A1H9ZX80"/>
<dbReference type="InterPro" id="IPR003439">
    <property type="entry name" value="ABC_transporter-like_ATP-bd"/>
</dbReference>
<evidence type="ECO:0000256" key="2">
    <source>
        <dbReference type="SAM" id="MobiDB-lite"/>
    </source>
</evidence>
<dbReference type="Proteomes" id="UP000199800">
    <property type="component" value="Unassembled WGS sequence"/>
</dbReference>
<accession>A0A1H9ZX80</accession>
<organism evidence="4 5">
    <name type="scientific">[Clostridium] polysaccharolyticum</name>
    <dbReference type="NCBI Taxonomy" id="29364"/>
    <lineage>
        <taxon>Bacteria</taxon>
        <taxon>Bacillati</taxon>
        <taxon>Bacillota</taxon>
        <taxon>Clostridia</taxon>
        <taxon>Lachnospirales</taxon>
        <taxon>Lachnospiraceae</taxon>
    </lineage>
</organism>
<dbReference type="GO" id="GO:0016887">
    <property type="term" value="F:ATP hydrolysis activity"/>
    <property type="evidence" value="ECO:0007669"/>
    <property type="project" value="InterPro"/>
</dbReference>
<proteinExistence type="inferred from homology"/>
<dbReference type="Gene3D" id="3.40.50.300">
    <property type="entry name" value="P-loop containing nucleotide triphosphate hydrolases"/>
    <property type="match status" value="1"/>
</dbReference>
<sequence length="233" mass="26084">MQYVELHQVSQQKASKKHSMSRPIEQLNLAAGKRSIIGIRAKETKARTALIHILSGVSIPASGSYFIDALPLPYQSDKQMAAFRNSNIGSVSYSFPLIPKWNVIENVSFPLNYSSRCGQSRLEAIALKALKFVKLHDTAKRELWTLTSGEELRIKIARAIVNMPKVVIAEISLEELNKSQADPVIDIISNLPALDITTILLTEDPELEKICSRQYELLENTLVETKGMKHYPV</sequence>